<dbReference type="EMBL" id="JASNQZ010000006">
    <property type="protein sequence ID" value="KAL0955396.1"/>
    <property type="molecule type" value="Genomic_DNA"/>
</dbReference>
<accession>A0ABR3JI54</accession>
<comment type="caution">
    <text evidence="1">The sequence shown here is derived from an EMBL/GenBank/DDBJ whole genome shotgun (WGS) entry which is preliminary data.</text>
</comment>
<organism evidence="1 2">
    <name type="scientific">Hohenbuehelia grisea</name>
    <dbReference type="NCBI Taxonomy" id="104357"/>
    <lineage>
        <taxon>Eukaryota</taxon>
        <taxon>Fungi</taxon>
        <taxon>Dikarya</taxon>
        <taxon>Basidiomycota</taxon>
        <taxon>Agaricomycotina</taxon>
        <taxon>Agaricomycetes</taxon>
        <taxon>Agaricomycetidae</taxon>
        <taxon>Agaricales</taxon>
        <taxon>Pleurotineae</taxon>
        <taxon>Pleurotaceae</taxon>
        <taxon>Hohenbuehelia</taxon>
    </lineage>
</organism>
<proteinExistence type="predicted"/>
<keyword evidence="2" id="KW-1185">Reference proteome</keyword>
<reference evidence="2" key="1">
    <citation type="submission" date="2024-06" db="EMBL/GenBank/DDBJ databases">
        <title>Multi-omics analyses provide insights into the biosynthesis of the anticancer antibiotic pleurotin in Hohenbuehelia grisea.</title>
        <authorList>
            <person name="Weaver J.A."/>
            <person name="Alberti F."/>
        </authorList>
    </citation>
    <scope>NUCLEOTIDE SEQUENCE [LARGE SCALE GENOMIC DNA]</scope>
    <source>
        <strain evidence="2">T-177</strain>
    </source>
</reference>
<evidence type="ECO:0000313" key="2">
    <source>
        <dbReference type="Proteomes" id="UP001556367"/>
    </source>
</evidence>
<sequence>MPRATSIFVPPSDIRITAPHRQLAERKFLVFLAPYYTRAAKEKSMSEFITLAYDLWMAHFPLMGDLSDNDQVQWTIANPGFKRFKKLLIWYAGMPRKPAVKGHHWLFDLLTEDGMLDLSV</sequence>
<dbReference type="Proteomes" id="UP001556367">
    <property type="component" value="Unassembled WGS sequence"/>
</dbReference>
<name>A0ABR3JI54_9AGAR</name>
<protein>
    <submittedName>
        <fullName evidence="1">Uncharacterized protein</fullName>
    </submittedName>
</protein>
<gene>
    <name evidence="1" type="ORF">HGRIS_001643</name>
</gene>
<evidence type="ECO:0000313" key="1">
    <source>
        <dbReference type="EMBL" id="KAL0955396.1"/>
    </source>
</evidence>